<accession>A0A1I6S0F3</accession>
<dbReference type="Pfam" id="PF14126">
    <property type="entry name" value="DUF4293"/>
    <property type="match status" value="1"/>
</dbReference>
<feature type="transmembrane region" description="Helical" evidence="1">
    <location>
        <begin position="58"/>
        <end position="78"/>
    </location>
</feature>
<dbReference type="EMBL" id="FOZZ01000004">
    <property type="protein sequence ID" value="SFS70330.1"/>
    <property type="molecule type" value="Genomic_DNA"/>
</dbReference>
<keyword evidence="1" id="KW-0812">Transmembrane</keyword>
<sequence length="157" mass="17483">MIQRIQTVWLLVTTVVLLGLFVFPYVSFIDLVGLGKKISVSGVYSSVNNEEVRESASWLQAIATAVIALFPLFIVFQFRNRKRQVTLIFVEIILIVLLGVWMWITANSTLGAINQSVKADNIGVGFFLLPVAIIFLGMAIGGIRKDEKLIKSADRLR</sequence>
<keyword evidence="3" id="KW-1185">Reference proteome</keyword>
<protein>
    <recommendedName>
        <fullName evidence="4">DUF4293 family protein</fullName>
    </recommendedName>
</protein>
<dbReference type="OrthoDB" id="594989at2"/>
<dbReference type="InterPro" id="IPR025635">
    <property type="entry name" value="DUF4293"/>
</dbReference>
<dbReference type="Proteomes" id="UP000198785">
    <property type="component" value="Unassembled WGS sequence"/>
</dbReference>
<feature type="transmembrane region" description="Helical" evidence="1">
    <location>
        <begin position="85"/>
        <end position="104"/>
    </location>
</feature>
<dbReference type="RefSeq" id="WP_093364673.1">
    <property type="nucleotide sequence ID" value="NZ_FOZZ01000004.1"/>
</dbReference>
<reference evidence="2 3" key="1">
    <citation type="submission" date="2016-10" db="EMBL/GenBank/DDBJ databases">
        <authorList>
            <person name="de Groot N.N."/>
        </authorList>
    </citation>
    <scope>NUCLEOTIDE SEQUENCE [LARGE SCALE GENOMIC DNA]</scope>
    <source>
        <strain evidence="2 3">DSM 22789</strain>
    </source>
</reference>
<gene>
    <name evidence="2" type="ORF">SAMN05660206_10448</name>
</gene>
<proteinExistence type="predicted"/>
<feature type="transmembrane region" description="Helical" evidence="1">
    <location>
        <begin position="124"/>
        <end position="143"/>
    </location>
</feature>
<evidence type="ECO:0000313" key="2">
    <source>
        <dbReference type="EMBL" id="SFS70330.1"/>
    </source>
</evidence>
<feature type="transmembrane region" description="Helical" evidence="1">
    <location>
        <begin position="7"/>
        <end position="26"/>
    </location>
</feature>
<keyword evidence="1" id="KW-0472">Membrane</keyword>
<dbReference type="AlphaFoldDB" id="A0A1I6S0F3"/>
<evidence type="ECO:0000313" key="3">
    <source>
        <dbReference type="Proteomes" id="UP000198785"/>
    </source>
</evidence>
<evidence type="ECO:0008006" key="4">
    <source>
        <dbReference type="Google" id="ProtNLM"/>
    </source>
</evidence>
<dbReference type="STRING" id="683125.SAMN05660206_10448"/>
<name>A0A1I6S0F3_9SPHI</name>
<evidence type="ECO:0000256" key="1">
    <source>
        <dbReference type="SAM" id="Phobius"/>
    </source>
</evidence>
<organism evidence="2 3">
    <name type="scientific">Sphingobacterium wenxiniae</name>
    <dbReference type="NCBI Taxonomy" id="683125"/>
    <lineage>
        <taxon>Bacteria</taxon>
        <taxon>Pseudomonadati</taxon>
        <taxon>Bacteroidota</taxon>
        <taxon>Sphingobacteriia</taxon>
        <taxon>Sphingobacteriales</taxon>
        <taxon>Sphingobacteriaceae</taxon>
        <taxon>Sphingobacterium</taxon>
    </lineage>
</organism>
<keyword evidence="1" id="KW-1133">Transmembrane helix</keyword>